<sequence>MRMKKLPLTPNHTTDRKKSGKQKKTGMLLLFRVDTPIKRRREARGRFITKPIAAIVILCTFAGIMKKMMLTFAAVLFTEAEDNHIRSIRSLLTLAAVLFVAAGSLAQKKDFSYKFYGQVRTDLYYNSRANQETVDGLFYMYPKDKNPDPAGKDLNATPNSNFYTLYSRLGVNITGPKLGNAATSAKVEADFRGTGSSFSVVRLRHAYFQMDRGKSSLLAGQTWHPLFGDVSPQILNLSVGAPFQPFSRAPQLRYRYTGKHIRLTGAAVWQSQYLSQGIDENNPMKSKKSQEYIKKSMVPELFTGIDYHSKHFLAGLGVEFLSMKPRTQATGADGKTYRVSERINSLSYEAHAKYTANDWFIAAKSVLGSNLTQTSGLGGFGIRSVDSATGAQKYTPIRFSSSWLNVVYGKRWKPGIFAGYARNLGTPEALQEGTPLYGTGTDLKDLASLGTELTYNTPHWKFGVEYLYSIANYGKDIDRKDGKMLDTHSVRNHRLVAAAMFMF</sequence>
<dbReference type="Proteomes" id="UP000018861">
    <property type="component" value="Unassembled WGS sequence"/>
</dbReference>
<dbReference type="AlphaFoldDB" id="W4PA30"/>
<evidence type="ECO:0000313" key="3">
    <source>
        <dbReference type="EMBL" id="GAE16590.1"/>
    </source>
</evidence>
<evidence type="ECO:0000313" key="4">
    <source>
        <dbReference type="Proteomes" id="UP000018861"/>
    </source>
</evidence>
<dbReference type="EMBL" id="BAIQ01000038">
    <property type="protein sequence ID" value="GAE16590.1"/>
    <property type="molecule type" value="Genomic_DNA"/>
</dbReference>
<evidence type="ECO:0000256" key="2">
    <source>
        <dbReference type="SAM" id="Phobius"/>
    </source>
</evidence>
<protein>
    <recommendedName>
        <fullName evidence="5">Outer membrane protein</fullName>
    </recommendedName>
</protein>
<accession>W4PA30</accession>
<name>W4PA30_9BACE</name>
<feature type="transmembrane region" description="Helical" evidence="2">
    <location>
        <begin position="47"/>
        <end position="65"/>
    </location>
</feature>
<feature type="region of interest" description="Disordered" evidence="1">
    <location>
        <begin position="1"/>
        <end position="22"/>
    </location>
</feature>
<gene>
    <name evidence="3" type="ORF">JCM6292_3043</name>
</gene>
<proteinExistence type="predicted"/>
<keyword evidence="2" id="KW-0472">Membrane</keyword>
<keyword evidence="2" id="KW-0812">Transmembrane</keyword>
<keyword evidence="2" id="KW-1133">Transmembrane helix</keyword>
<evidence type="ECO:0008006" key="5">
    <source>
        <dbReference type="Google" id="ProtNLM"/>
    </source>
</evidence>
<evidence type="ECO:0000256" key="1">
    <source>
        <dbReference type="SAM" id="MobiDB-lite"/>
    </source>
</evidence>
<comment type="caution">
    <text evidence="3">The sequence shown here is derived from an EMBL/GenBank/DDBJ whole genome shotgun (WGS) entry which is preliminary data.</text>
</comment>
<organism evidence="3 4">
    <name type="scientific">Bacteroides pyogenes JCM 6292</name>
    <dbReference type="NCBI Taxonomy" id="1235809"/>
    <lineage>
        <taxon>Bacteria</taxon>
        <taxon>Pseudomonadati</taxon>
        <taxon>Bacteroidota</taxon>
        <taxon>Bacteroidia</taxon>
        <taxon>Bacteroidales</taxon>
        <taxon>Bacteroidaceae</taxon>
        <taxon>Bacteroides</taxon>
    </lineage>
</organism>
<reference evidence="3 4" key="1">
    <citation type="journal article" date="2014" name="Genome Announc.">
        <title>Draft Genome Sequences of Three Strains of Bacteroides pyogenes Isolated from a Cat and Swine.</title>
        <authorList>
            <person name="Sakamoto M."/>
            <person name="Oshima K."/>
            <person name="Suda W."/>
            <person name="Kitamura K."/>
            <person name="Iida T."/>
            <person name="Hattori M."/>
            <person name="Ohkuma M."/>
        </authorList>
    </citation>
    <scope>NUCLEOTIDE SEQUENCE [LARGE SCALE GENOMIC DNA]</scope>
    <source>
        <strain evidence="3 4">JCM 6292</strain>
    </source>
</reference>
<dbReference type="SUPFAM" id="SSF56935">
    <property type="entry name" value="Porins"/>
    <property type="match status" value="1"/>
</dbReference>